<feature type="region of interest" description="Disordered" evidence="1">
    <location>
        <begin position="455"/>
        <end position="476"/>
    </location>
</feature>
<evidence type="ECO:0000259" key="3">
    <source>
        <dbReference type="Pfam" id="PF14326"/>
    </source>
</evidence>
<reference evidence="5" key="1">
    <citation type="submission" date="2016-10" db="EMBL/GenBank/DDBJ databases">
        <authorList>
            <person name="Varghese N."/>
            <person name="Submissions S."/>
        </authorList>
    </citation>
    <scope>NUCLEOTIDE SEQUENCE [LARGE SCALE GENOMIC DNA]</scope>
    <source>
        <strain evidence="5">CGMCC 1.12041</strain>
    </source>
</reference>
<sequence length="476" mass="49548">MCSKHRGPGGDRHASVKAMQSPASWRKLIASSLLLASSALFAPVAGAENFALIMTIGSYSNPAAALPGIDLDAASARRIAASMGVDDRNILEYKDAQLTREGMRAGFARLTSRISAGDNVFIYYSGHGTQRSGGAKCLEGMVAHDMASFDDADIEVSLADLASKAGQVVMLNDSCFSGGQATKTVRATPGSRGKAWKSEGSGSGYECGQAINAKFTRNLVPTAARRGANLLYIAAAGDNEVAFASSGGSAATVAWVSCLRSGADADRSGMLTGRELQQCAQDYVRSNGYQQTITLVGNADLPLSFGEGHATGANVDALATLDNLRRQASPASSVELHAPNPRMTIGKDYLDLRVTTGQAGYLYLLHVGSDGKTFDLLYPNARDSDNYVRAGTMSLPRAGWGIQAMGPPGTSHVLAILSDKPRQFDKGMTGSAGTPFKSSNATGAATRNLGVVGMGQGSESPGRMGASQVLAVHEVH</sequence>
<name>A0A1I1E9P4_9BURK</name>
<feature type="domain" description="Peptidase C14 caspase" evidence="2">
    <location>
        <begin position="50"/>
        <end position="264"/>
    </location>
</feature>
<proteinExistence type="predicted"/>
<protein>
    <submittedName>
        <fullName evidence="4">Caspase domain-containing protein</fullName>
    </submittedName>
</protein>
<dbReference type="Pfam" id="PF14326">
    <property type="entry name" value="DUF4384"/>
    <property type="match status" value="1"/>
</dbReference>
<dbReference type="Proteomes" id="UP000198639">
    <property type="component" value="Unassembled WGS sequence"/>
</dbReference>
<evidence type="ECO:0000313" key="4">
    <source>
        <dbReference type="EMBL" id="SFB83302.1"/>
    </source>
</evidence>
<dbReference type="AlphaFoldDB" id="A0A1I1E9P4"/>
<keyword evidence="5" id="KW-1185">Reference proteome</keyword>
<dbReference type="RefSeq" id="WP_091870464.1">
    <property type="nucleotide sequence ID" value="NZ_FOLD01000002.1"/>
</dbReference>
<dbReference type="InterPro" id="IPR018247">
    <property type="entry name" value="EF_Hand_1_Ca_BS"/>
</dbReference>
<dbReference type="Pfam" id="PF00656">
    <property type="entry name" value="Peptidase_C14"/>
    <property type="match status" value="1"/>
</dbReference>
<organism evidence="4 5">
    <name type="scientific">Massilia yuzhufengensis</name>
    <dbReference type="NCBI Taxonomy" id="1164594"/>
    <lineage>
        <taxon>Bacteria</taxon>
        <taxon>Pseudomonadati</taxon>
        <taxon>Pseudomonadota</taxon>
        <taxon>Betaproteobacteria</taxon>
        <taxon>Burkholderiales</taxon>
        <taxon>Oxalobacteraceae</taxon>
        <taxon>Telluria group</taxon>
        <taxon>Massilia</taxon>
    </lineage>
</organism>
<dbReference type="EMBL" id="FOLD01000002">
    <property type="protein sequence ID" value="SFB83302.1"/>
    <property type="molecule type" value="Genomic_DNA"/>
</dbReference>
<evidence type="ECO:0000259" key="2">
    <source>
        <dbReference type="Pfam" id="PF00656"/>
    </source>
</evidence>
<gene>
    <name evidence="4" type="ORF">SAMN05216204_10228</name>
</gene>
<dbReference type="SUPFAM" id="SSF52129">
    <property type="entry name" value="Caspase-like"/>
    <property type="match status" value="1"/>
</dbReference>
<dbReference type="STRING" id="1164594.SAMN05216204_10228"/>
<dbReference type="InterPro" id="IPR025493">
    <property type="entry name" value="DUF4384"/>
</dbReference>
<dbReference type="InterPro" id="IPR011600">
    <property type="entry name" value="Pept_C14_caspase"/>
</dbReference>
<dbReference type="GO" id="GO:0006508">
    <property type="term" value="P:proteolysis"/>
    <property type="evidence" value="ECO:0007669"/>
    <property type="project" value="InterPro"/>
</dbReference>
<dbReference type="OrthoDB" id="9801841at2"/>
<accession>A0A1I1E9P4</accession>
<dbReference type="PROSITE" id="PS00018">
    <property type="entry name" value="EF_HAND_1"/>
    <property type="match status" value="1"/>
</dbReference>
<evidence type="ECO:0000256" key="1">
    <source>
        <dbReference type="SAM" id="MobiDB-lite"/>
    </source>
</evidence>
<dbReference type="Gene3D" id="3.40.50.1460">
    <property type="match status" value="1"/>
</dbReference>
<evidence type="ECO:0000313" key="5">
    <source>
        <dbReference type="Proteomes" id="UP000198639"/>
    </source>
</evidence>
<feature type="domain" description="DUF4384" evidence="3">
    <location>
        <begin position="348"/>
        <end position="421"/>
    </location>
</feature>
<dbReference type="GO" id="GO:0004197">
    <property type="term" value="F:cysteine-type endopeptidase activity"/>
    <property type="evidence" value="ECO:0007669"/>
    <property type="project" value="InterPro"/>
</dbReference>
<dbReference type="InterPro" id="IPR029030">
    <property type="entry name" value="Caspase-like_dom_sf"/>
</dbReference>